<evidence type="ECO:0000313" key="1">
    <source>
        <dbReference type="EMBL" id="EOH94047.1"/>
    </source>
</evidence>
<name>R2QCB8_9ENTE</name>
<accession>R2QCB8</accession>
<evidence type="ECO:0008006" key="5">
    <source>
        <dbReference type="Google" id="ProtNLM"/>
    </source>
</evidence>
<dbReference type="AlphaFoldDB" id="R2QCB8"/>
<protein>
    <recommendedName>
        <fullName evidence="5">Transposase</fullName>
    </recommendedName>
</protein>
<evidence type="ECO:0000313" key="3">
    <source>
        <dbReference type="Proteomes" id="UP000013858"/>
    </source>
</evidence>
<reference evidence="1 3" key="1">
    <citation type="submission" date="2013-02" db="EMBL/GenBank/DDBJ databases">
        <title>The Genome Sequence of Enterococcus haemoperoxidus BAA-382.</title>
        <authorList>
            <consortium name="The Broad Institute Genome Sequencing Platform"/>
            <consortium name="The Broad Institute Genome Sequencing Center for Infectious Disease"/>
            <person name="Earl A.M."/>
            <person name="Gilmore M.S."/>
            <person name="Lebreton F."/>
            <person name="Walker B."/>
            <person name="Young S.K."/>
            <person name="Zeng Q."/>
            <person name="Gargeya S."/>
            <person name="Fitzgerald M."/>
            <person name="Haas B."/>
            <person name="Abouelleil A."/>
            <person name="Alvarado L."/>
            <person name="Arachchi H.M."/>
            <person name="Berlin A.M."/>
            <person name="Chapman S.B."/>
            <person name="Dewar J."/>
            <person name="Goldberg J."/>
            <person name="Griggs A."/>
            <person name="Gujja S."/>
            <person name="Hansen M."/>
            <person name="Howarth C."/>
            <person name="Imamovic A."/>
            <person name="Larimer J."/>
            <person name="McCowan C."/>
            <person name="Murphy C."/>
            <person name="Neiman D."/>
            <person name="Pearson M."/>
            <person name="Priest M."/>
            <person name="Roberts A."/>
            <person name="Saif S."/>
            <person name="Shea T."/>
            <person name="Sisk P."/>
            <person name="Sykes S."/>
            <person name="Wortman J."/>
            <person name="Nusbaum C."/>
            <person name="Birren B."/>
        </authorList>
    </citation>
    <scope>NUCLEOTIDE SEQUENCE [LARGE SCALE GENOMIC DNA]</scope>
    <source>
        <strain evidence="1 3">ATCC BAA-382</strain>
    </source>
</reference>
<keyword evidence="4" id="KW-1185">Reference proteome</keyword>
<evidence type="ECO:0000313" key="2">
    <source>
        <dbReference type="EMBL" id="EOT63355.1"/>
    </source>
</evidence>
<dbReference type="EMBL" id="AJAR01000022">
    <property type="protein sequence ID" value="EOH94047.1"/>
    <property type="molecule type" value="Genomic_DNA"/>
</dbReference>
<sequence>MSFDQMKHLKKVHKLRRQRTIDCVEQTINQLLATNQLINFSRVAKYSGVGKSTLYSIPKLKKK</sequence>
<organism evidence="1 3">
    <name type="scientific">Enterococcus haemoperoxidus ATCC BAA-382</name>
    <dbReference type="NCBI Taxonomy" id="1158608"/>
    <lineage>
        <taxon>Bacteria</taxon>
        <taxon>Bacillati</taxon>
        <taxon>Bacillota</taxon>
        <taxon>Bacilli</taxon>
        <taxon>Lactobacillales</taxon>
        <taxon>Enterococcaceae</taxon>
        <taxon>Enterococcus</taxon>
    </lineage>
</organism>
<dbReference type="Proteomes" id="UP000013858">
    <property type="component" value="Unassembled WGS sequence"/>
</dbReference>
<gene>
    <name evidence="2" type="ORF">I583_00155</name>
    <name evidence="1" type="ORF">UAW_02468</name>
</gene>
<evidence type="ECO:0000313" key="4">
    <source>
        <dbReference type="Proteomes" id="UP000014197"/>
    </source>
</evidence>
<dbReference type="EMBL" id="ASVY01000001">
    <property type="protein sequence ID" value="EOT63355.1"/>
    <property type="molecule type" value="Genomic_DNA"/>
</dbReference>
<comment type="caution">
    <text evidence="1">The sequence shown here is derived from an EMBL/GenBank/DDBJ whole genome shotgun (WGS) entry which is preliminary data.</text>
</comment>
<dbReference type="PATRIC" id="fig|1158608.3.peg.2407"/>
<dbReference type="Proteomes" id="UP000014197">
    <property type="component" value="Unassembled WGS sequence"/>
</dbReference>
<proteinExistence type="predicted"/>
<reference evidence="2 4" key="2">
    <citation type="submission" date="2013-03" db="EMBL/GenBank/DDBJ databases">
        <title>The Genome Sequence of Enterococcus haemoperoxidus BAA-382 (PacBio/Illumina hybrid assembly).</title>
        <authorList>
            <consortium name="The Broad Institute Genomics Platform"/>
            <consortium name="The Broad Institute Genome Sequencing Center for Infectious Disease"/>
            <person name="Earl A."/>
            <person name="Russ C."/>
            <person name="Gilmore M."/>
            <person name="Surin D."/>
            <person name="Walker B."/>
            <person name="Young S."/>
            <person name="Zeng Q."/>
            <person name="Gargeya S."/>
            <person name="Fitzgerald M."/>
            <person name="Haas B."/>
            <person name="Abouelleil A."/>
            <person name="Allen A.W."/>
            <person name="Alvarado L."/>
            <person name="Arachchi H.M."/>
            <person name="Berlin A.M."/>
            <person name="Chapman S.B."/>
            <person name="Gainer-Dewar J."/>
            <person name="Goldberg J."/>
            <person name="Griggs A."/>
            <person name="Gujja S."/>
            <person name="Hansen M."/>
            <person name="Howarth C."/>
            <person name="Imamovic A."/>
            <person name="Ireland A."/>
            <person name="Larimer J."/>
            <person name="McCowan C."/>
            <person name="Murphy C."/>
            <person name="Pearson M."/>
            <person name="Poon T.W."/>
            <person name="Priest M."/>
            <person name="Roberts A."/>
            <person name="Saif S."/>
            <person name="Shea T."/>
            <person name="Sisk P."/>
            <person name="Sykes S."/>
            <person name="Wortman J."/>
            <person name="Nusbaum C."/>
            <person name="Birren B."/>
        </authorList>
    </citation>
    <scope>NUCLEOTIDE SEQUENCE [LARGE SCALE GENOMIC DNA]</scope>
    <source>
        <strain evidence="2 4">ATCC BAA-382</strain>
    </source>
</reference>